<proteinExistence type="predicted"/>
<dbReference type="AlphaFoldDB" id="A0A2I1FS37"/>
<gene>
    <name evidence="2" type="ORF">RhiirA1_483754</name>
    <name evidence="1" type="ORF">RhiirA5_447743</name>
</gene>
<dbReference type="VEuPathDB" id="FungiDB:RhiirA1_483754"/>
<reference evidence="2 3" key="3">
    <citation type="submission" date="2017-10" db="EMBL/GenBank/DDBJ databases">
        <title>Extensive intraspecific genome diversity in a model arbuscular mycorrhizal fungus.</title>
        <authorList>
            <person name="Chen E.C.H."/>
            <person name="Morin E."/>
            <person name="Baudet D."/>
            <person name="Noel J."/>
            <person name="Ndikumana S."/>
            <person name="Charron P."/>
            <person name="St-Onge C."/>
            <person name="Giorgi J."/>
            <person name="Grigoriev I.V."/>
            <person name="Roux C."/>
            <person name="Martin F.M."/>
            <person name="Corradi N."/>
        </authorList>
    </citation>
    <scope>NUCLEOTIDE SEQUENCE [LARGE SCALE GENOMIC DNA]</scope>
    <source>
        <strain evidence="2 3">A1</strain>
    </source>
</reference>
<evidence type="ECO:0000313" key="1">
    <source>
        <dbReference type="EMBL" id="PKB91740.1"/>
    </source>
</evidence>
<reference evidence="1 4" key="1">
    <citation type="submission" date="2016-04" db="EMBL/GenBank/DDBJ databases">
        <title>Genome analyses suggest a sexual origin of heterokaryosis in a supposedly ancient asexual fungus.</title>
        <authorList>
            <person name="Ropars J."/>
            <person name="Sedzielewska K."/>
            <person name="Noel J."/>
            <person name="Charron P."/>
            <person name="Farinelli L."/>
            <person name="Marton T."/>
            <person name="Kruger M."/>
            <person name="Pelin A."/>
            <person name="Brachmann A."/>
            <person name="Corradi N."/>
        </authorList>
    </citation>
    <scope>NUCLEOTIDE SEQUENCE [LARGE SCALE GENOMIC DNA]</scope>
    <source>
        <strain evidence="1 4">A5</strain>
    </source>
</reference>
<evidence type="ECO:0000313" key="2">
    <source>
        <dbReference type="EMBL" id="PKC51431.1"/>
    </source>
</evidence>
<comment type="caution">
    <text evidence="2">The sequence shown here is derived from an EMBL/GenBank/DDBJ whole genome shotgun (WGS) entry which is preliminary data.</text>
</comment>
<evidence type="ECO:0000313" key="4">
    <source>
        <dbReference type="Proteomes" id="UP000232722"/>
    </source>
</evidence>
<protein>
    <submittedName>
        <fullName evidence="2">Uncharacterized protein</fullName>
    </submittedName>
</protein>
<reference evidence="2 3" key="4">
    <citation type="submission" date="2017-10" db="EMBL/GenBank/DDBJ databases">
        <title>Genome analyses suggest a sexual origin of heterokaryosis in a supposedly ancient asexual fungus.</title>
        <authorList>
            <person name="Corradi N."/>
            <person name="Sedzielewska K."/>
            <person name="Noel J."/>
            <person name="Charron P."/>
            <person name="Farinelli L."/>
            <person name="Marton T."/>
            <person name="Kruger M."/>
            <person name="Pelin A."/>
            <person name="Brachmann A."/>
            <person name="Corradi N."/>
        </authorList>
    </citation>
    <scope>NUCLEOTIDE SEQUENCE [LARGE SCALE GENOMIC DNA]</scope>
    <source>
        <strain evidence="2 3">A1</strain>
    </source>
</reference>
<organism evidence="2 3">
    <name type="scientific">Rhizophagus irregularis</name>
    <dbReference type="NCBI Taxonomy" id="588596"/>
    <lineage>
        <taxon>Eukaryota</taxon>
        <taxon>Fungi</taxon>
        <taxon>Fungi incertae sedis</taxon>
        <taxon>Mucoromycota</taxon>
        <taxon>Glomeromycotina</taxon>
        <taxon>Glomeromycetes</taxon>
        <taxon>Glomerales</taxon>
        <taxon>Glomeraceae</taxon>
        <taxon>Rhizophagus</taxon>
    </lineage>
</organism>
<dbReference type="Proteomes" id="UP000232688">
    <property type="component" value="Unassembled WGS sequence"/>
</dbReference>
<dbReference type="Proteomes" id="UP000232722">
    <property type="component" value="Unassembled WGS sequence"/>
</dbReference>
<dbReference type="EMBL" id="LLXH01007651">
    <property type="protein sequence ID" value="PKC51431.1"/>
    <property type="molecule type" value="Genomic_DNA"/>
</dbReference>
<name>A0A2I1FS37_9GLOM</name>
<evidence type="ECO:0000313" key="3">
    <source>
        <dbReference type="Proteomes" id="UP000232688"/>
    </source>
</evidence>
<reference evidence="1 4" key="2">
    <citation type="submission" date="2017-09" db="EMBL/GenBank/DDBJ databases">
        <title>Extensive intraspecific genome diversity in a model arbuscular mycorrhizal fungus.</title>
        <authorList>
            <person name="Chen E.C."/>
            <person name="Morin E."/>
            <person name="Beaudet D."/>
            <person name="Noel J."/>
            <person name="Ndikumana S."/>
            <person name="Charron P."/>
            <person name="St-Onge C."/>
            <person name="Giorgi J."/>
            <person name="Grigoriev I.V."/>
            <person name="Roux C."/>
            <person name="Martin F.M."/>
            <person name="Corradi N."/>
        </authorList>
    </citation>
    <scope>NUCLEOTIDE SEQUENCE [LARGE SCALE GENOMIC DNA]</scope>
    <source>
        <strain evidence="1 4">A5</strain>
    </source>
</reference>
<feature type="non-terminal residue" evidence="2">
    <location>
        <position position="134"/>
    </location>
</feature>
<accession>A0A2I1FS37</accession>
<sequence length="134" mass="15131">MTPGILSAAGVALPNDNCSILSLLTQVRQSLSFKYPVASYYVDWRIMLIIQNNLFVWSESSEKIISKKFSELVLMEYIWSFLEREWVNSADKSILDSQTKFDEASNKVGKALKNAGGFLNDLTRNEPIALPHTL</sequence>
<dbReference type="EMBL" id="LLXJ01013971">
    <property type="protein sequence ID" value="PKB91740.1"/>
    <property type="molecule type" value="Genomic_DNA"/>
</dbReference>